<evidence type="ECO:0000256" key="1">
    <source>
        <dbReference type="SAM" id="MobiDB-lite"/>
    </source>
</evidence>
<feature type="chain" id="PRO_5034331376" evidence="2">
    <location>
        <begin position="16"/>
        <end position="97"/>
    </location>
</feature>
<evidence type="ECO:0000256" key="2">
    <source>
        <dbReference type="SAM" id="SignalP"/>
    </source>
</evidence>
<proteinExistence type="predicted"/>
<keyword evidence="4" id="KW-1185">Reference proteome</keyword>
<feature type="signal peptide" evidence="2">
    <location>
        <begin position="1"/>
        <end position="15"/>
    </location>
</feature>
<dbReference type="AlphaFoldDB" id="A0A8H4U4D7"/>
<dbReference type="Proteomes" id="UP000622797">
    <property type="component" value="Unassembled WGS sequence"/>
</dbReference>
<dbReference type="EMBL" id="JABEXW010000166">
    <property type="protein sequence ID" value="KAF4969294.1"/>
    <property type="molecule type" value="Genomic_DNA"/>
</dbReference>
<organism evidence="3 4">
    <name type="scientific">Fusarium sarcochroum</name>
    <dbReference type="NCBI Taxonomy" id="1208366"/>
    <lineage>
        <taxon>Eukaryota</taxon>
        <taxon>Fungi</taxon>
        <taxon>Dikarya</taxon>
        <taxon>Ascomycota</taxon>
        <taxon>Pezizomycotina</taxon>
        <taxon>Sordariomycetes</taxon>
        <taxon>Hypocreomycetidae</taxon>
        <taxon>Hypocreales</taxon>
        <taxon>Nectriaceae</taxon>
        <taxon>Fusarium</taxon>
        <taxon>Fusarium lateritium species complex</taxon>
    </lineage>
</organism>
<reference evidence="3" key="1">
    <citation type="journal article" date="2020" name="BMC Genomics">
        <title>Correction to: Identification and distribution of gene clusters required for synthesis of sphingolipid metabolism inhibitors in diverse species of the filamentous fungus Fusarium.</title>
        <authorList>
            <person name="Kim H.S."/>
            <person name="Lohmar J.M."/>
            <person name="Busman M."/>
            <person name="Brown D.W."/>
            <person name="Naumann T.A."/>
            <person name="Divon H.H."/>
            <person name="Lysoe E."/>
            <person name="Uhlig S."/>
            <person name="Proctor R.H."/>
        </authorList>
    </citation>
    <scope>NUCLEOTIDE SEQUENCE</scope>
    <source>
        <strain evidence="3">NRRL 20472</strain>
    </source>
</reference>
<reference evidence="3" key="2">
    <citation type="submission" date="2020-05" db="EMBL/GenBank/DDBJ databases">
        <authorList>
            <person name="Kim H.-S."/>
            <person name="Proctor R.H."/>
            <person name="Brown D.W."/>
        </authorList>
    </citation>
    <scope>NUCLEOTIDE SEQUENCE</scope>
    <source>
        <strain evidence="3">NRRL 20472</strain>
    </source>
</reference>
<name>A0A8H4U4D7_9HYPO</name>
<evidence type="ECO:0000313" key="4">
    <source>
        <dbReference type="Proteomes" id="UP000622797"/>
    </source>
</evidence>
<gene>
    <name evidence="3" type="ORF">FSARC_3449</name>
</gene>
<accession>A0A8H4U4D7</accession>
<evidence type="ECO:0000313" key="3">
    <source>
        <dbReference type="EMBL" id="KAF4969294.1"/>
    </source>
</evidence>
<feature type="compositionally biased region" description="Gly residues" evidence="1">
    <location>
        <begin position="88"/>
        <end position="97"/>
    </location>
</feature>
<comment type="caution">
    <text evidence="3">The sequence shown here is derived from an EMBL/GenBank/DDBJ whole genome shotgun (WGS) entry which is preliminary data.</text>
</comment>
<protein>
    <submittedName>
        <fullName evidence="3">Uncharacterized protein</fullName>
    </submittedName>
</protein>
<sequence length="97" mass="10894">MSALFKDAILALVITLKVMVNRMSIFEAENRNLRTDVERLLNEKRDRGQSHSFRKRIPTLKPRIGSPMETRTDSRGNTIRIQGANASLGGGQQVSLN</sequence>
<keyword evidence="2" id="KW-0732">Signal</keyword>
<feature type="region of interest" description="Disordered" evidence="1">
    <location>
        <begin position="44"/>
        <end position="97"/>
    </location>
</feature>